<sequence length="405" mass="46156">MTSSSDIQPFIINIGNEQLDHLQKKLDLTTFPDEILPEPDDWSQGPPLATMRRLVEYWRNGYDWKLAESKLNTFPQFITPIEIDGFGSLNVHFLHLNKGAKNAIPLIMIHGWPGTFYELTKVARILTEEGVNEPCFEIIVPSLIGYGFSDSAKKPGFTCVKQAEMCHKLMLKLGFEKYAAQGGDWGVVIAHIMANVYHPKHLRAIHINNSDIYEAPSFFKNPIYWLQNQLRGPYTTVEKTGIERTQKFLKEGFGYHLMHRHRPQTIGYSIQDSPSGLLAWILDKLHDWTDDYPWTDDEILTWISIFWFSTGGPTASVRLYYESARLPSDDKPKDTNWTSCPMGISYFPRDINVSPSAWARPMGNFVFERTHNAGGHFAAWETPDALAGDLKDMFRQGGAIYAAFT</sequence>
<keyword evidence="7" id="KW-1185">Reference proteome</keyword>
<accession>S8CB84</accession>
<dbReference type="OMA" id="TMYEPIL"/>
<evidence type="ECO:0000259" key="5">
    <source>
        <dbReference type="Pfam" id="PF06441"/>
    </source>
</evidence>
<dbReference type="eggNOG" id="KOG2565">
    <property type="taxonomic scope" value="Eukaryota"/>
</dbReference>
<dbReference type="Gene3D" id="3.40.50.1820">
    <property type="entry name" value="alpha/beta hydrolase"/>
    <property type="match status" value="1"/>
</dbReference>
<dbReference type="AlphaFoldDB" id="S8CB84"/>
<dbReference type="InterPro" id="IPR000639">
    <property type="entry name" value="Epox_hydrolase-like"/>
</dbReference>
<keyword evidence="3" id="KW-0378">Hydrolase</keyword>
<feature type="active site" description="Nucleophile" evidence="4">
    <location>
        <position position="184"/>
    </location>
</feature>
<organism evidence="6 7">
    <name type="scientific">Dactylellina haptotyla (strain CBS 200.50)</name>
    <name type="common">Nematode-trapping fungus</name>
    <name type="synonym">Monacrosporium haptotylum</name>
    <dbReference type="NCBI Taxonomy" id="1284197"/>
    <lineage>
        <taxon>Eukaryota</taxon>
        <taxon>Fungi</taxon>
        <taxon>Dikarya</taxon>
        <taxon>Ascomycota</taxon>
        <taxon>Pezizomycotina</taxon>
        <taxon>Orbiliomycetes</taxon>
        <taxon>Orbiliales</taxon>
        <taxon>Orbiliaceae</taxon>
        <taxon>Dactylellina</taxon>
    </lineage>
</organism>
<dbReference type="PANTHER" id="PTHR21661:SF35">
    <property type="entry name" value="EPOXIDE HYDROLASE"/>
    <property type="match status" value="1"/>
</dbReference>
<reference evidence="7" key="2">
    <citation type="submission" date="2013-04" db="EMBL/GenBank/DDBJ databases">
        <title>Genomic mechanisms accounting for the adaptation to parasitism in nematode-trapping fungi.</title>
        <authorList>
            <person name="Ahren D.G."/>
        </authorList>
    </citation>
    <scope>NUCLEOTIDE SEQUENCE [LARGE SCALE GENOMIC DNA]</scope>
    <source>
        <strain evidence="7">CBS 200.50</strain>
    </source>
</reference>
<dbReference type="PIRSF" id="PIRSF001112">
    <property type="entry name" value="Epoxide_hydrolase"/>
    <property type="match status" value="1"/>
</dbReference>
<gene>
    <name evidence="6" type="ORF">H072_1084</name>
</gene>
<dbReference type="PANTHER" id="PTHR21661">
    <property type="entry name" value="EPOXIDE HYDROLASE 1-RELATED"/>
    <property type="match status" value="1"/>
</dbReference>
<dbReference type="OrthoDB" id="7130006at2759"/>
<evidence type="ECO:0000313" key="6">
    <source>
        <dbReference type="EMBL" id="EPS44937.1"/>
    </source>
</evidence>
<reference evidence="6 7" key="1">
    <citation type="journal article" date="2013" name="PLoS Genet.">
        <title>Genomic mechanisms accounting for the adaptation to parasitism in nematode-trapping fungi.</title>
        <authorList>
            <person name="Meerupati T."/>
            <person name="Andersson K.M."/>
            <person name="Friman E."/>
            <person name="Kumar D."/>
            <person name="Tunlid A."/>
            <person name="Ahren D."/>
        </authorList>
    </citation>
    <scope>NUCLEOTIDE SEQUENCE [LARGE SCALE GENOMIC DNA]</scope>
    <source>
        <strain evidence="6 7">CBS 200.50</strain>
    </source>
</reference>
<feature type="active site" description="Proton acceptor" evidence="4">
    <location>
        <position position="376"/>
    </location>
</feature>
<evidence type="ECO:0000256" key="4">
    <source>
        <dbReference type="PIRSR" id="PIRSR001112-1"/>
    </source>
</evidence>
<evidence type="ECO:0000313" key="7">
    <source>
        <dbReference type="Proteomes" id="UP000015100"/>
    </source>
</evidence>
<dbReference type="GO" id="GO:0004301">
    <property type="term" value="F:epoxide hydrolase activity"/>
    <property type="evidence" value="ECO:0007669"/>
    <property type="project" value="TreeGrafter"/>
</dbReference>
<dbReference type="EMBL" id="AQGS01000025">
    <property type="protein sequence ID" value="EPS44937.1"/>
    <property type="molecule type" value="Genomic_DNA"/>
</dbReference>
<dbReference type="InterPro" id="IPR029058">
    <property type="entry name" value="AB_hydrolase_fold"/>
</dbReference>
<evidence type="ECO:0000256" key="3">
    <source>
        <dbReference type="ARBA" id="ARBA00022801"/>
    </source>
</evidence>
<protein>
    <recommendedName>
        <fullName evidence="5">Epoxide hydrolase N-terminal domain-containing protein</fullName>
    </recommendedName>
</protein>
<dbReference type="Pfam" id="PF06441">
    <property type="entry name" value="EHN"/>
    <property type="match status" value="1"/>
</dbReference>
<name>S8CB84_DACHA</name>
<feature type="active site" description="Proton donor" evidence="4">
    <location>
        <position position="320"/>
    </location>
</feature>
<dbReference type="InterPro" id="IPR010497">
    <property type="entry name" value="Epoxide_hydro_N"/>
</dbReference>
<keyword evidence="2" id="KW-0058">Aromatic hydrocarbons catabolism</keyword>
<evidence type="ECO:0000256" key="1">
    <source>
        <dbReference type="ARBA" id="ARBA00010088"/>
    </source>
</evidence>
<dbReference type="Proteomes" id="UP000015100">
    <property type="component" value="Unassembled WGS sequence"/>
</dbReference>
<dbReference type="GO" id="GO:0097176">
    <property type="term" value="P:epoxide metabolic process"/>
    <property type="evidence" value="ECO:0007669"/>
    <property type="project" value="TreeGrafter"/>
</dbReference>
<comment type="caution">
    <text evidence="6">The sequence shown here is derived from an EMBL/GenBank/DDBJ whole genome shotgun (WGS) entry which is preliminary data.</text>
</comment>
<dbReference type="SUPFAM" id="SSF53474">
    <property type="entry name" value="alpha/beta-Hydrolases"/>
    <property type="match status" value="1"/>
</dbReference>
<comment type="similarity">
    <text evidence="1">Belongs to the peptidase S33 family.</text>
</comment>
<feature type="domain" description="Epoxide hydrolase N-terminal" evidence="5">
    <location>
        <begin position="7"/>
        <end position="118"/>
    </location>
</feature>
<proteinExistence type="inferred from homology"/>
<dbReference type="STRING" id="1284197.S8CB84"/>
<dbReference type="InterPro" id="IPR016292">
    <property type="entry name" value="Epoxide_hydrolase"/>
</dbReference>
<dbReference type="PRINTS" id="PR00412">
    <property type="entry name" value="EPOXHYDRLASE"/>
</dbReference>
<evidence type="ECO:0000256" key="2">
    <source>
        <dbReference type="ARBA" id="ARBA00022797"/>
    </source>
</evidence>
<dbReference type="HOGENOM" id="CLU_019414_0_2_1"/>